<keyword evidence="8" id="KW-0496">Mitochondrion</keyword>
<reference evidence="11" key="1">
    <citation type="journal article" date="2018" name="Nat. Microbiol.">
        <title>Leveraging single-cell genomics to expand the fungal tree of life.</title>
        <authorList>
            <person name="Ahrendt S.R."/>
            <person name="Quandt C.A."/>
            <person name="Ciobanu D."/>
            <person name="Clum A."/>
            <person name="Salamov A."/>
            <person name="Andreopoulos B."/>
            <person name="Cheng J.F."/>
            <person name="Woyke T."/>
            <person name="Pelin A."/>
            <person name="Henrissat B."/>
            <person name="Reynolds N.K."/>
            <person name="Benny G.L."/>
            <person name="Smith M.E."/>
            <person name="James T.Y."/>
            <person name="Grigoriev I.V."/>
        </authorList>
    </citation>
    <scope>NUCLEOTIDE SEQUENCE [LARGE SCALE GENOMIC DNA]</scope>
</reference>
<dbReference type="InterPro" id="IPR027246">
    <property type="entry name" value="Porin_Euk/Tom40"/>
</dbReference>
<keyword evidence="11" id="KW-1185">Reference proteome</keyword>
<evidence type="ECO:0000256" key="3">
    <source>
        <dbReference type="ARBA" id="ARBA00022448"/>
    </source>
</evidence>
<dbReference type="InterPro" id="IPR023614">
    <property type="entry name" value="Porin_dom_sf"/>
</dbReference>
<accession>A0A4P9WDH6</accession>
<keyword evidence="9" id="KW-0472">Membrane</keyword>
<sequence length="361" mass="38613">MDSPAPPAGGIVDSILNNLHALEAIRAKMGLNAPPSWEGLHRETKGVQTSNFLVEGAKIDMTSIMSPHFHVSHSMSWGSAQFPPTYQFGTAYAKAKYSVHGQIDHEGSLQAREPPKRSSATKVTAQLSQQAGHSMVQLEQDIIGSDFSFNLKTTNPNPFDKAPSWAESKTDSSTTGIFQTAYLQSVSRSLALGAEFVLQRPAPDVEESAITFAARYAPAPTGPLPPPSTIPIGSPSPFPPVNPTDPHEIITATYSPTTSLLHTTYWRRLNQRLEVAAELQLLASRATPMGEGRREGLASVAFKLDTINASIRGQVDTAGRLACVLEERLAPGIALLLSGEIEYGKGAGGQGRVGVGFTLEM</sequence>
<dbReference type="Proteomes" id="UP000269721">
    <property type="component" value="Unassembled WGS sequence"/>
</dbReference>
<keyword evidence="4" id="KW-1134">Transmembrane beta strand</keyword>
<keyword evidence="6" id="KW-1000">Mitochondrion outer membrane</keyword>
<dbReference type="InterPro" id="IPR037930">
    <property type="entry name" value="Tom40"/>
</dbReference>
<protein>
    <submittedName>
        <fullName evidence="10">Eukaryotic porin/Tom40</fullName>
    </submittedName>
</protein>
<evidence type="ECO:0000256" key="8">
    <source>
        <dbReference type="ARBA" id="ARBA00023128"/>
    </source>
</evidence>
<name>A0A4P9WDH6_9FUNG</name>
<evidence type="ECO:0000256" key="1">
    <source>
        <dbReference type="ARBA" id="ARBA00004374"/>
    </source>
</evidence>
<dbReference type="AlphaFoldDB" id="A0A4P9WDH6"/>
<evidence type="ECO:0000313" key="10">
    <source>
        <dbReference type="EMBL" id="RKO90402.1"/>
    </source>
</evidence>
<keyword evidence="7" id="KW-0653">Protein transport</keyword>
<dbReference type="GO" id="GO:0005741">
    <property type="term" value="C:mitochondrial outer membrane"/>
    <property type="evidence" value="ECO:0007669"/>
    <property type="project" value="UniProtKB-SubCell"/>
</dbReference>
<proteinExistence type="inferred from homology"/>
<comment type="similarity">
    <text evidence="2">Belongs to the Tom40 family.</text>
</comment>
<keyword evidence="3" id="KW-0813">Transport</keyword>
<dbReference type="EMBL" id="KZ995576">
    <property type="protein sequence ID" value="RKO90402.1"/>
    <property type="molecule type" value="Genomic_DNA"/>
</dbReference>
<dbReference type="GO" id="GO:0030150">
    <property type="term" value="P:protein import into mitochondrial matrix"/>
    <property type="evidence" value="ECO:0007669"/>
    <property type="project" value="InterPro"/>
</dbReference>
<dbReference type="Pfam" id="PF01459">
    <property type="entry name" value="Porin_3"/>
    <property type="match status" value="1"/>
</dbReference>
<dbReference type="PANTHER" id="PTHR10802">
    <property type="entry name" value="MITOCHONDRIAL IMPORT RECEPTOR SUBUNIT TOM40"/>
    <property type="match status" value="1"/>
</dbReference>
<dbReference type="Gene3D" id="2.40.160.10">
    <property type="entry name" value="Porin"/>
    <property type="match status" value="1"/>
</dbReference>
<keyword evidence="5" id="KW-0812">Transmembrane</keyword>
<comment type="subcellular location">
    <subcellularLocation>
        <location evidence="1">Mitochondrion outer membrane</location>
        <topology evidence="1">Multi-pass membrane protein</topology>
    </subcellularLocation>
</comment>
<evidence type="ECO:0000256" key="9">
    <source>
        <dbReference type="ARBA" id="ARBA00023136"/>
    </source>
</evidence>
<dbReference type="GO" id="GO:0008320">
    <property type="term" value="F:protein transmembrane transporter activity"/>
    <property type="evidence" value="ECO:0007669"/>
    <property type="project" value="InterPro"/>
</dbReference>
<evidence type="ECO:0000256" key="6">
    <source>
        <dbReference type="ARBA" id="ARBA00022787"/>
    </source>
</evidence>
<evidence type="ECO:0000256" key="4">
    <source>
        <dbReference type="ARBA" id="ARBA00022452"/>
    </source>
</evidence>
<evidence type="ECO:0000256" key="7">
    <source>
        <dbReference type="ARBA" id="ARBA00022927"/>
    </source>
</evidence>
<evidence type="ECO:0000313" key="11">
    <source>
        <dbReference type="Proteomes" id="UP000269721"/>
    </source>
</evidence>
<dbReference type="CDD" id="cd07305">
    <property type="entry name" value="Porin3_Tom40"/>
    <property type="match status" value="1"/>
</dbReference>
<organism evidence="10 11">
    <name type="scientific">Blyttiomyces helicus</name>
    <dbReference type="NCBI Taxonomy" id="388810"/>
    <lineage>
        <taxon>Eukaryota</taxon>
        <taxon>Fungi</taxon>
        <taxon>Fungi incertae sedis</taxon>
        <taxon>Chytridiomycota</taxon>
        <taxon>Chytridiomycota incertae sedis</taxon>
        <taxon>Chytridiomycetes</taxon>
        <taxon>Chytridiomycetes incertae sedis</taxon>
        <taxon>Blyttiomyces</taxon>
    </lineage>
</organism>
<gene>
    <name evidence="10" type="ORF">BDK51DRAFT_16105</name>
</gene>
<evidence type="ECO:0000256" key="5">
    <source>
        <dbReference type="ARBA" id="ARBA00022692"/>
    </source>
</evidence>
<dbReference type="OrthoDB" id="19656at2759"/>
<evidence type="ECO:0000256" key="2">
    <source>
        <dbReference type="ARBA" id="ARBA00010510"/>
    </source>
</evidence>